<comment type="caution">
    <text evidence="1">The sequence shown here is derived from an EMBL/GenBank/DDBJ whole genome shotgun (WGS) entry which is preliminary data.</text>
</comment>
<organism evidence="1 2">
    <name type="scientific">Camellia lanceoleosa</name>
    <dbReference type="NCBI Taxonomy" id="1840588"/>
    <lineage>
        <taxon>Eukaryota</taxon>
        <taxon>Viridiplantae</taxon>
        <taxon>Streptophyta</taxon>
        <taxon>Embryophyta</taxon>
        <taxon>Tracheophyta</taxon>
        <taxon>Spermatophyta</taxon>
        <taxon>Magnoliopsida</taxon>
        <taxon>eudicotyledons</taxon>
        <taxon>Gunneridae</taxon>
        <taxon>Pentapetalae</taxon>
        <taxon>asterids</taxon>
        <taxon>Ericales</taxon>
        <taxon>Theaceae</taxon>
        <taxon>Camellia</taxon>
    </lineage>
</organism>
<protein>
    <submittedName>
        <fullName evidence="1">NAC domain-containing protein 43</fullName>
    </submittedName>
</protein>
<evidence type="ECO:0000313" key="1">
    <source>
        <dbReference type="EMBL" id="KAI8001541.1"/>
    </source>
</evidence>
<gene>
    <name evidence="1" type="ORF">LOK49_LG09G01336</name>
</gene>
<evidence type="ECO:0000313" key="2">
    <source>
        <dbReference type="Proteomes" id="UP001060215"/>
    </source>
</evidence>
<dbReference type="Proteomes" id="UP001060215">
    <property type="component" value="Chromosome 8"/>
</dbReference>
<accession>A0ACC0GPY4</accession>
<reference evidence="1 2" key="1">
    <citation type="journal article" date="2022" name="Plant J.">
        <title>Chromosome-level genome of Camellia lanceoleosa provides a valuable resource for understanding genome evolution and self-incompatibility.</title>
        <authorList>
            <person name="Gong W."/>
            <person name="Xiao S."/>
            <person name="Wang L."/>
            <person name="Liao Z."/>
            <person name="Chang Y."/>
            <person name="Mo W."/>
            <person name="Hu G."/>
            <person name="Li W."/>
            <person name="Zhao G."/>
            <person name="Zhu H."/>
            <person name="Hu X."/>
            <person name="Ji K."/>
            <person name="Xiang X."/>
            <person name="Song Q."/>
            <person name="Yuan D."/>
            <person name="Jin S."/>
            <person name="Zhang L."/>
        </authorList>
    </citation>
    <scope>NUCLEOTIDE SEQUENCE [LARGE SCALE GENOMIC DNA]</scope>
    <source>
        <strain evidence="1">SQ_2022a</strain>
    </source>
</reference>
<sequence>MNLSFNGQSQVPPGFRFHPTEEELLQYYLKKKVSQQKLDIDVIPYADLNKLEPWDIQEKCKIGSTPQNEWYFFSHKDKKYPTGTRTNRATEAGFWKATGRDKVVYDNGSRIGLRKTLVFYIGRAPCGQKSDWIMYEYRLADNTNDANVCNLEEPKAEDGWVVCRLFKKKNNCKAQQSPQSITTSTNVWSQIHNSRNDGDLDQILGCMVKPCKQENETTIDNLNSNDNIEFEASINTSISEGFHSGFANLPELDSPTIPLLPNNSSPFNDQDYSFEPCSFSVDNILTGIESSCNHHKNACNKNTNTIDNGKDGLEEWLGLDDQVMTSKLNGELETTKQLSYYKDCTEDLGFWFGHRLHRLAHLCSNKPNQASDVCRSDMHLWSLI</sequence>
<keyword evidence="2" id="KW-1185">Reference proteome</keyword>
<proteinExistence type="predicted"/>
<dbReference type="EMBL" id="CM045765">
    <property type="protein sequence ID" value="KAI8001541.1"/>
    <property type="molecule type" value="Genomic_DNA"/>
</dbReference>
<name>A0ACC0GPY4_9ERIC</name>